<feature type="transmembrane region" description="Helical" evidence="7">
    <location>
        <begin position="408"/>
        <end position="426"/>
    </location>
</feature>
<evidence type="ECO:0000259" key="8">
    <source>
        <dbReference type="PROSITE" id="PS50850"/>
    </source>
</evidence>
<evidence type="ECO:0000256" key="5">
    <source>
        <dbReference type="ARBA" id="ARBA00022989"/>
    </source>
</evidence>
<dbReference type="InterPro" id="IPR005829">
    <property type="entry name" value="Sugar_transporter_CS"/>
</dbReference>
<feature type="transmembrane region" description="Helical" evidence="7">
    <location>
        <begin position="249"/>
        <end position="271"/>
    </location>
</feature>
<dbReference type="CDD" id="cd17321">
    <property type="entry name" value="MFS_MMR_MDR_like"/>
    <property type="match status" value="1"/>
</dbReference>
<evidence type="ECO:0000313" key="10">
    <source>
        <dbReference type="Proteomes" id="UP000030787"/>
    </source>
</evidence>
<dbReference type="GO" id="GO:0005886">
    <property type="term" value="C:plasma membrane"/>
    <property type="evidence" value="ECO:0007669"/>
    <property type="project" value="UniProtKB-SubCell"/>
</dbReference>
<dbReference type="Proteomes" id="UP000030787">
    <property type="component" value="Chromosome"/>
</dbReference>
<dbReference type="Gene3D" id="1.20.1720.10">
    <property type="entry name" value="Multidrug resistance protein D"/>
    <property type="match status" value="1"/>
</dbReference>
<dbReference type="AlphaFoldDB" id="A0A0A7LB13"/>
<accession>A0A0A7LB13</accession>
<keyword evidence="5 7" id="KW-1133">Transmembrane helix</keyword>
<keyword evidence="2" id="KW-0813">Transport</keyword>
<feature type="transmembrane region" description="Helical" evidence="7">
    <location>
        <begin position="383"/>
        <end position="402"/>
    </location>
</feature>
<name>A0A0A7LB13_9ARCH</name>
<dbReference type="InterPro" id="IPR020846">
    <property type="entry name" value="MFS_dom"/>
</dbReference>
<keyword evidence="10" id="KW-1185">Reference proteome</keyword>
<sequence length="537" mass="58088">MIKITQSSSYSIGGERITFPLRHSYKSTEDDIISEDNAHIDPNVIEDMKRRDKYAMTVLSVTTVGALLATMQGSALMIALPDMLESLRMDFMTMLWVLLIYLMVTTIMVPVLGRVSDMFGRKKMYVMGFGVFALGSLLCGLSGHIFNGGSGWVLVACRIVQALGGSMLLANSTAMITDAFLKNKLGFGLGVNSIAVAAGIVIGPVIGGIFVQVGWEWIFFFNVPIALFGMVWAWYRLKEPRWEVKVQTFDWLGTATFLVGLFGVLTALSYMSLGDAAPMFTVYVLTVIGVIFLALFIMIERKVRYPMMDLSLFRIRRYAVGNASNLLNGLCIGAATFLLIFYFQGPLGKDALTAGLLLIPSGVPMMIIGPLSGRWSDKYGPRLLTVVGLTLTTISLIGLAFIDAGTPLWWIIVLMVIMGCGGGLFMSPNASSVMTSIPSERRGTASGTRMMLRNTGNMFSLAIAFPIVLAGLSQSVMMYIFLGPDAGIPVDPSDLLAGLASFQSGLQLAFVIFAVISAISVFVALLNSDKKHDTGAA</sequence>
<evidence type="ECO:0000256" key="2">
    <source>
        <dbReference type="ARBA" id="ARBA00022448"/>
    </source>
</evidence>
<dbReference type="EMBL" id="CP010070">
    <property type="protein sequence ID" value="AIZ56264.1"/>
    <property type="molecule type" value="Genomic_DNA"/>
</dbReference>
<feature type="transmembrane region" description="Helical" evidence="7">
    <location>
        <begin position="91"/>
        <end position="112"/>
    </location>
</feature>
<evidence type="ECO:0000256" key="1">
    <source>
        <dbReference type="ARBA" id="ARBA00004651"/>
    </source>
</evidence>
<feature type="domain" description="Major facilitator superfamily (MFS) profile" evidence="8">
    <location>
        <begin position="58"/>
        <end position="532"/>
    </location>
</feature>
<feature type="transmembrane region" description="Helical" evidence="7">
    <location>
        <begin position="459"/>
        <end position="482"/>
    </location>
</feature>
<feature type="transmembrane region" description="Helical" evidence="7">
    <location>
        <begin position="185"/>
        <end position="211"/>
    </location>
</feature>
<reference evidence="9 10" key="1">
    <citation type="journal article" date="2014" name="Appl. Environ. Microbiol.">
        <title>Comparative Genome Analysis of 'Candidatus Methanoplasma termitum' Indicates a New Mode of Energy Metabolism in the Seventh Order of Methanogens.</title>
        <authorList>
            <person name="Lang K."/>
            <person name="Schuldes J."/>
            <person name="Klingl A."/>
            <person name="Poehlein A."/>
            <person name="Daniel R."/>
            <person name="Brune A."/>
        </authorList>
    </citation>
    <scope>NUCLEOTIDE SEQUENCE [LARGE SCALE GENOMIC DNA]</scope>
    <source>
        <strain evidence="10">Mpt1</strain>
    </source>
</reference>
<dbReference type="KEGG" id="mear:Mpt1_c03690"/>
<evidence type="ECO:0000256" key="6">
    <source>
        <dbReference type="ARBA" id="ARBA00023136"/>
    </source>
</evidence>
<dbReference type="PANTHER" id="PTHR42718:SF46">
    <property type="entry name" value="BLR6921 PROTEIN"/>
    <property type="match status" value="1"/>
</dbReference>
<evidence type="ECO:0000256" key="4">
    <source>
        <dbReference type="ARBA" id="ARBA00022692"/>
    </source>
</evidence>
<feature type="transmembrane region" description="Helical" evidence="7">
    <location>
        <begin position="502"/>
        <end position="526"/>
    </location>
</feature>
<evidence type="ECO:0000313" key="9">
    <source>
        <dbReference type="EMBL" id="AIZ56264.1"/>
    </source>
</evidence>
<feature type="transmembrane region" description="Helical" evidence="7">
    <location>
        <begin position="351"/>
        <end position="371"/>
    </location>
</feature>
<evidence type="ECO:0000256" key="3">
    <source>
        <dbReference type="ARBA" id="ARBA00022475"/>
    </source>
</evidence>
<feature type="transmembrane region" description="Helical" evidence="7">
    <location>
        <begin position="320"/>
        <end position="345"/>
    </location>
</feature>
<keyword evidence="3" id="KW-1003">Cell membrane</keyword>
<organism evidence="9 10">
    <name type="scientific">Candidatus Methanoplasma termitum</name>
    <dbReference type="NCBI Taxonomy" id="1577791"/>
    <lineage>
        <taxon>Archaea</taxon>
        <taxon>Methanobacteriati</taxon>
        <taxon>Thermoplasmatota</taxon>
        <taxon>Thermoplasmata</taxon>
        <taxon>Methanomassiliicoccales</taxon>
        <taxon>Methanomassiliicoccaceae</taxon>
        <taxon>Candidatus Methanoplasma</taxon>
    </lineage>
</organism>
<dbReference type="InterPro" id="IPR036259">
    <property type="entry name" value="MFS_trans_sf"/>
</dbReference>
<dbReference type="GO" id="GO:0022857">
    <property type="term" value="F:transmembrane transporter activity"/>
    <property type="evidence" value="ECO:0007669"/>
    <property type="project" value="InterPro"/>
</dbReference>
<protein>
    <submittedName>
        <fullName evidence="9">MdtD3 protein</fullName>
    </submittedName>
</protein>
<gene>
    <name evidence="9" type="primary">mdtD3</name>
    <name evidence="9" type="ORF">Mpt1_c03690</name>
</gene>
<dbReference type="Gene3D" id="1.20.1250.20">
    <property type="entry name" value="MFS general substrate transporter like domains"/>
    <property type="match status" value="1"/>
</dbReference>
<keyword evidence="6 7" id="KW-0472">Membrane</keyword>
<dbReference type="SUPFAM" id="SSF103473">
    <property type="entry name" value="MFS general substrate transporter"/>
    <property type="match status" value="1"/>
</dbReference>
<feature type="transmembrane region" description="Helical" evidence="7">
    <location>
        <begin position="152"/>
        <end position="173"/>
    </location>
</feature>
<comment type="subcellular location">
    <subcellularLocation>
        <location evidence="1">Cell membrane</location>
        <topology evidence="1">Multi-pass membrane protein</topology>
    </subcellularLocation>
</comment>
<dbReference type="Pfam" id="PF07690">
    <property type="entry name" value="MFS_1"/>
    <property type="match status" value="1"/>
</dbReference>
<feature type="transmembrane region" description="Helical" evidence="7">
    <location>
        <begin position="277"/>
        <end position="299"/>
    </location>
</feature>
<dbReference type="InterPro" id="IPR011701">
    <property type="entry name" value="MFS"/>
</dbReference>
<dbReference type="PROSITE" id="PS00216">
    <property type="entry name" value="SUGAR_TRANSPORT_1"/>
    <property type="match status" value="1"/>
</dbReference>
<feature type="transmembrane region" description="Helical" evidence="7">
    <location>
        <begin position="58"/>
        <end position="79"/>
    </location>
</feature>
<dbReference type="STRING" id="1577791.Mpt1_c03690"/>
<feature type="transmembrane region" description="Helical" evidence="7">
    <location>
        <begin position="217"/>
        <end position="237"/>
    </location>
</feature>
<feature type="transmembrane region" description="Helical" evidence="7">
    <location>
        <begin position="124"/>
        <end position="146"/>
    </location>
</feature>
<keyword evidence="4 7" id="KW-0812">Transmembrane</keyword>
<dbReference type="PANTHER" id="PTHR42718">
    <property type="entry name" value="MAJOR FACILITATOR SUPERFAMILY MULTIDRUG TRANSPORTER MFSC"/>
    <property type="match status" value="1"/>
</dbReference>
<dbReference type="HOGENOM" id="CLU_000960_28_3_2"/>
<evidence type="ECO:0000256" key="7">
    <source>
        <dbReference type="SAM" id="Phobius"/>
    </source>
</evidence>
<proteinExistence type="predicted"/>
<dbReference type="PROSITE" id="PS50850">
    <property type="entry name" value="MFS"/>
    <property type="match status" value="1"/>
</dbReference>